<evidence type="ECO:0000313" key="2">
    <source>
        <dbReference type="Proteomes" id="UP000662314"/>
    </source>
</evidence>
<accession>A0A8J7I7A0</accession>
<dbReference type="RefSeq" id="WP_214433182.1">
    <property type="nucleotide sequence ID" value="NZ_CAWPUQ010000304.1"/>
</dbReference>
<protein>
    <submittedName>
        <fullName evidence="1">Uncharacterized protein</fullName>
    </submittedName>
</protein>
<gene>
    <name evidence="1" type="ORF">I8752_15345</name>
</gene>
<proteinExistence type="predicted"/>
<dbReference type="EMBL" id="JAECZA010000068">
    <property type="protein sequence ID" value="MBH8574370.1"/>
    <property type="molecule type" value="Genomic_DNA"/>
</dbReference>
<keyword evidence="2" id="KW-1185">Reference proteome</keyword>
<evidence type="ECO:0000313" key="1">
    <source>
        <dbReference type="EMBL" id="MBH8574370.1"/>
    </source>
</evidence>
<organism evidence="1 2">
    <name type="scientific">Dendronalium phyllosphericum CENA369</name>
    <dbReference type="NCBI Taxonomy" id="1725256"/>
    <lineage>
        <taxon>Bacteria</taxon>
        <taxon>Bacillati</taxon>
        <taxon>Cyanobacteriota</taxon>
        <taxon>Cyanophyceae</taxon>
        <taxon>Nostocales</taxon>
        <taxon>Nostocaceae</taxon>
        <taxon>Dendronalium</taxon>
        <taxon>Dendronalium phyllosphericum</taxon>
    </lineage>
</organism>
<dbReference type="Proteomes" id="UP000662314">
    <property type="component" value="Unassembled WGS sequence"/>
</dbReference>
<reference evidence="1 2" key="1">
    <citation type="journal article" date="2021" name="Int. J. Syst. Evol. Microbiol.">
        <title>Amazonocrinis nigriterrae gen. nov., sp. nov., Atlanticothrix silvestris gen. nov., sp. nov. and Dendronalium phyllosphericum gen. nov., sp. nov., nostocacean cyanobacteria from Brazilian environments.</title>
        <authorList>
            <person name="Alvarenga D.O."/>
            <person name="Andreote A.P.D."/>
            <person name="Branco L.H.Z."/>
            <person name="Delbaje E."/>
            <person name="Cruz R.B."/>
            <person name="Varani A.M."/>
            <person name="Fiore M.F."/>
        </authorList>
    </citation>
    <scope>NUCLEOTIDE SEQUENCE [LARGE SCALE GENOMIC DNA]</scope>
    <source>
        <strain evidence="1 2">CENA369</strain>
    </source>
</reference>
<dbReference type="AlphaFoldDB" id="A0A8J7I7A0"/>
<sequence length="51" mass="5857">MSIIPGTLVKLPNGRNGIVIPSPWWQPGRVLVKMPRGKKRWFKVDECIPIF</sequence>
<comment type="caution">
    <text evidence="1">The sequence shown here is derived from an EMBL/GenBank/DDBJ whole genome shotgun (WGS) entry which is preliminary data.</text>
</comment>
<name>A0A8J7I7A0_9NOST</name>